<reference evidence="5 6" key="1">
    <citation type="journal article" date="2018" name="Int. J. Syst. Evol. Microbiol.">
        <title>Epidermidibacterium keratini gen. nov., sp. nov., a member of the family Sporichthyaceae, isolated from keratin epidermis.</title>
        <authorList>
            <person name="Lee D.G."/>
            <person name="Trujillo M.E."/>
            <person name="Kang S."/>
            <person name="Nam J.J."/>
            <person name="Kim Y.J."/>
        </authorList>
    </citation>
    <scope>NUCLEOTIDE SEQUENCE [LARGE SCALE GENOMIC DNA]</scope>
    <source>
        <strain evidence="5 6">EPI-7</strain>
    </source>
</reference>
<name>A0A7L4YQG2_9ACTN</name>
<dbReference type="GO" id="GO:0004022">
    <property type="term" value="F:alcohol dehydrogenase (NAD+) activity"/>
    <property type="evidence" value="ECO:0007669"/>
    <property type="project" value="TreeGrafter"/>
</dbReference>
<dbReference type="InParanoid" id="A0A7L4YQG2"/>
<evidence type="ECO:0000313" key="5">
    <source>
        <dbReference type="EMBL" id="QHC00787.1"/>
    </source>
</evidence>
<dbReference type="Pfam" id="PF00465">
    <property type="entry name" value="Fe-ADH"/>
    <property type="match status" value="1"/>
</dbReference>
<dbReference type="GO" id="GO:0046872">
    <property type="term" value="F:metal ion binding"/>
    <property type="evidence" value="ECO:0007669"/>
    <property type="project" value="InterPro"/>
</dbReference>
<sequence>MTLNFVHESMAQRVAFGSGRAAELLADEVRRLGGQRVMLIASDRDAALAGTLEAAIPVALRWDEVTQHVPRELADRARKGATEADIDVLVSVGGGSTVGLAKAIARTSGLPIVAVPTTYAGSEATWVWGETADGAKETGTDHAVLPRAVIYDSTLSTTLPLELSVASGLNALAHAVDGLWAPNADPINSRTALDGARALSKGLRGIVRDPSDLDARDECLYGTYLASVGFASAGSGMHHKICHVLGGTLNMPHAETHSVVLPYVLAYNTPGAPDQTTRLAEALSAGPDPAPADALAALNQLRADVDAPKALRDYGMSDDDIPAVLDRIVAAIPPSNPVPVTPERIDALLRAAIRGDAPTIEEDA</sequence>
<dbReference type="InterPro" id="IPR001670">
    <property type="entry name" value="ADH_Fe/GldA"/>
</dbReference>
<dbReference type="Proteomes" id="UP000463857">
    <property type="component" value="Chromosome"/>
</dbReference>
<dbReference type="Gene3D" id="3.40.50.1970">
    <property type="match status" value="1"/>
</dbReference>
<accession>A0A7L4YQG2</accession>
<dbReference type="PANTHER" id="PTHR11496">
    <property type="entry name" value="ALCOHOL DEHYDROGENASE"/>
    <property type="match status" value="1"/>
</dbReference>
<evidence type="ECO:0000256" key="1">
    <source>
        <dbReference type="ARBA" id="ARBA00023002"/>
    </source>
</evidence>
<dbReference type="CDD" id="cd08177">
    <property type="entry name" value="MAR"/>
    <property type="match status" value="1"/>
</dbReference>
<dbReference type="InterPro" id="IPR039697">
    <property type="entry name" value="Alcohol_dehydrogenase_Fe"/>
</dbReference>
<evidence type="ECO:0000256" key="2">
    <source>
        <dbReference type="ARBA" id="ARBA00023027"/>
    </source>
</evidence>
<dbReference type="GO" id="GO:0018506">
    <property type="term" value="F:maleylacetate reductase activity"/>
    <property type="evidence" value="ECO:0007669"/>
    <property type="project" value="InterPro"/>
</dbReference>
<keyword evidence="1" id="KW-0560">Oxidoreductase</keyword>
<feature type="domain" description="Alcohol dehydrogenase iron-type/glycerol dehydrogenase GldA" evidence="3">
    <location>
        <begin position="12"/>
        <end position="152"/>
    </location>
</feature>
<dbReference type="KEGG" id="eke:EK0264_11160"/>
<evidence type="ECO:0000259" key="3">
    <source>
        <dbReference type="Pfam" id="PF00465"/>
    </source>
</evidence>
<feature type="domain" description="Fe-containing alcohol dehydrogenase-like C-terminal" evidence="4">
    <location>
        <begin position="165"/>
        <end position="352"/>
    </location>
</feature>
<evidence type="ECO:0000313" key="6">
    <source>
        <dbReference type="Proteomes" id="UP000463857"/>
    </source>
</evidence>
<keyword evidence="6" id="KW-1185">Reference proteome</keyword>
<dbReference type="OrthoDB" id="3812122at2"/>
<dbReference type="InterPro" id="IPR056798">
    <property type="entry name" value="ADH_Fe_C"/>
</dbReference>
<protein>
    <submittedName>
        <fullName evidence="5">Iron-containing alcohol dehydrogenase</fullName>
    </submittedName>
</protein>
<dbReference type="Gene3D" id="1.20.1090.10">
    <property type="entry name" value="Dehydroquinate synthase-like - alpha domain"/>
    <property type="match status" value="1"/>
</dbReference>
<proteinExistence type="predicted"/>
<evidence type="ECO:0000259" key="4">
    <source>
        <dbReference type="Pfam" id="PF25137"/>
    </source>
</evidence>
<dbReference type="SUPFAM" id="SSF56796">
    <property type="entry name" value="Dehydroquinate synthase-like"/>
    <property type="match status" value="1"/>
</dbReference>
<gene>
    <name evidence="5" type="ORF">EK0264_11160</name>
</gene>
<keyword evidence="2" id="KW-0520">NAD</keyword>
<organism evidence="5 6">
    <name type="scientific">Epidermidibacterium keratini</name>
    <dbReference type="NCBI Taxonomy" id="1891644"/>
    <lineage>
        <taxon>Bacteria</taxon>
        <taxon>Bacillati</taxon>
        <taxon>Actinomycetota</taxon>
        <taxon>Actinomycetes</taxon>
        <taxon>Sporichthyales</taxon>
        <taxon>Sporichthyaceae</taxon>
        <taxon>Epidermidibacterium</taxon>
    </lineage>
</organism>
<dbReference type="EMBL" id="CP047156">
    <property type="protein sequence ID" value="QHC00787.1"/>
    <property type="molecule type" value="Genomic_DNA"/>
</dbReference>
<dbReference type="InterPro" id="IPR034786">
    <property type="entry name" value="MAR"/>
</dbReference>
<dbReference type="PANTHER" id="PTHR11496:SF83">
    <property type="entry name" value="HYDROXYACID-OXOACID TRANSHYDROGENASE, MITOCHONDRIAL"/>
    <property type="match status" value="1"/>
</dbReference>
<dbReference type="Pfam" id="PF25137">
    <property type="entry name" value="ADH_Fe_C"/>
    <property type="match status" value="1"/>
</dbReference>
<dbReference type="RefSeq" id="WP_159545616.1">
    <property type="nucleotide sequence ID" value="NZ_CP047156.1"/>
</dbReference>
<dbReference type="AlphaFoldDB" id="A0A7L4YQG2"/>